<feature type="domain" description="CN hydrolase" evidence="2">
    <location>
        <begin position="7"/>
        <end position="257"/>
    </location>
</feature>
<dbReference type="CDD" id="cd07197">
    <property type="entry name" value="nitrilase"/>
    <property type="match status" value="1"/>
</dbReference>
<dbReference type="InterPro" id="IPR003010">
    <property type="entry name" value="C-N_Hydrolase"/>
</dbReference>
<name>A0ABW3RVC1_9BACL</name>
<comment type="caution">
    <text evidence="3">The sequence shown here is derived from an EMBL/GenBank/DDBJ whole genome shotgun (WGS) entry which is preliminary data.</text>
</comment>
<dbReference type="PROSITE" id="PS50263">
    <property type="entry name" value="CN_HYDROLASE"/>
    <property type="match status" value="1"/>
</dbReference>
<proteinExistence type="predicted"/>
<dbReference type="InterPro" id="IPR050345">
    <property type="entry name" value="Aliph_Amidase/BUP"/>
</dbReference>
<dbReference type="SUPFAM" id="SSF56317">
    <property type="entry name" value="Carbon-nitrogen hydrolase"/>
    <property type="match status" value="1"/>
</dbReference>
<sequence>METKKSFKIALVQMKSEKAAIDQNVQLMREYIAEAARDHGADIVCFPEMNITGYIDPGKFPQAVITMDHAAVSQVIELSGRYSTCVIAGFVEHNPEGKPYINQFVAHNGKLLGFYRKKTIHDGEEEWFSPGDRQPLFSIPGLTFGLSVCADIDDPAIFAEYADKGAVIVLESAAPGLYGEQETRNWSSGFEWWRGNCRDKLGKYAANYRVYIGVATQAGRTVDEDFPGGGYLFDPSGASTAETPDWSEGVLYVEIDT</sequence>
<dbReference type="InterPro" id="IPR036526">
    <property type="entry name" value="C-N_Hydrolase_sf"/>
</dbReference>
<keyword evidence="1 3" id="KW-0378">Hydrolase</keyword>
<dbReference type="GO" id="GO:0016787">
    <property type="term" value="F:hydrolase activity"/>
    <property type="evidence" value="ECO:0007669"/>
    <property type="project" value="UniProtKB-KW"/>
</dbReference>
<organism evidence="3 4">
    <name type="scientific">Paenibacillus puldeungensis</name>
    <dbReference type="NCBI Taxonomy" id="696536"/>
    <lineage>
        <taxon>Bacteria</taxon>
        <taxon>Bacillati</taxon>
        <taxon>Bacillota</taxon>
        <taxon>Bacilli</taxon>
        <taxon>Bacillales</taxon>
        <taxon>Paenibacillaceae</taxon>
        <taxon>Paenibacillus</taxon>
    </lineage>
</organism>
<evidence type="ECO:0000313" key="3">
    <source>
        <dbReference type="EMBL" id="MFD1176391.1"/>
    </source>
</evidence>
<protein>
    <submittedName>
        <fullName evidence="3">Carbon-nitrogen hydrolase family protein</fullName>
    </submittedName>
</protein>
<evidence type="ECO:0000259" key="2">
    <source>
        <dbReference type="PROSITE" id="PS50263"/>
    </source>
</evidence>
<dbReference type="PANTHER" id="PTHR43674:SF2">
    <property type="entry name" value="BETA-UREIDOPROPIONASE"/>
    <property type="match status" value="1"/>
</dbReference>
<gene>
    <name evidence="3" type="ORF">ACFQ3W_08770</name>
</gene>
<keyword evidence="4" id="KW-1185">Reference proteome</keyword>
<evidence type="ECO:0000256" key="1">
    <source>
        <dbReference type="ARBA" id="ARBA00022801"/>
    </source>
</evidence>
<evidence type="ECO:0000313" key="4">
    <source>
        <dbReference type="Proteomes" id="UP001597262"/>
    </source>
</evidence>
<dbReference type="RefSeq" id="WP_379318739.1">
    <property type="nucleotide sequence ID" value="NZ_JBHTLM010000005.1"/>
</dbReference>
<dbReference type="Proteomes" id="UP001597262">
    <property type="component" value="Unassembled WGS sequence"/>
</dbReference>
<accession>A0ABW3RVC1</accession>
<dbReference type="Gene3D" id="3.60.110.10">
    <property type="entry name" value="Carbon-nitrogen hydrolase"/>
    <property type="match status" value="1"/>
</dbReference>
<dbReference type="Pfam" id="PF00795">
    <property type="entry name" value="CN_hydrolase"/>
    <property type="match status" value="1"/>
</dbReference>
<dbReference type="PANTHER" id="PTHR43674">
    <property type="entry name" value="NITRILASE C965.09-RELATED"/>
    <property type="match status" value="1"/>
</dbReference>
<dbReference type="EMBL" id="JBHTLM010000005">
    <property type="protein sequence ID" value="MFD1176391.1"/>
    <property type="molecule type" value="Genomic_DNA"/>
</dbReference>
<reference evidence="4" key="1">
    <citation type="journal article" date="2019" name="Int. J. Syst. Evol. Microbiol.">
        <title>The Global Catalogue of Microorganisms (GCM) 10K type strain sequencing project: providing services to taxonomists for standard genome sequencing and annotation.</title>
        <authorList>
            <consortium name="The Broad Institute Genomics Platform"/>
            <consortium name="The Broad Institute Genome Sequencing Center for Infectious Disease"/>
            <person name="Wu L."/>
            <person name="Ma J."/>
        </authorList>
    </citation>
    <scope>NUCLEOTIDE SEQUENCE [LARGE SCALE GENOMIC DNA]</scope>
    <source>
        <strain evidence="4">CCUG 59189</strain>
    </source>
</reference>